<evidence type="ECO:0000313" key="2">
    <source>
        <dbReference type="Proteomes" id="UP000199392"/>
    </source>
</evidence>
<proteinExistence type="predicted"/>
<accession>A0A1I6RK80</accession>
<dbReference type="EMBL" id="FOZW01000003">
    <property type="protein sequence ID" value="SFS65183.1"/>
    <property type="molecule type" value="Genomic_DNA"/>
</dbReference>
<dbReference type="AlphaFoldDB" id="A0A1I6RK80"/>
<evidence type="ECO:0000313" key="1">
    <source>
        <dbReference type="EMBL" id="SFS65183.1"/>
    </source>
</evidence>
<dbReference type="Proteomes" id="UP000199392">
    <property type="component" value="Unassembled WGS sequence"/>
</dbReference>
<dbReference type="RefSeq" id="WP_245696254.1">
    <property type="nucleotide sequence ID" value="NZ_FNCL01000022.1"/>
</dbReference>
<dbReference type="Pfam" id="PF10983">
    <property type="entry name" value="DUF2793"/>
    <property type="match status" value="1"/>
</dbReference>
<reference evidence="2" key="1">
    <citation type="submission" date="2016-10" db="EMBL/GenBank/DDBJ databases">
        <authorList>
            <person name="Varghese N."/>
            <person name="Submissions S."/>
        </authorList>
    </citation>
    <scope>NUCLEOTIDE SEQUENCE [LARGE SCALE GENOMIC DNA]</scope>
    <source>
        <strain evidence="2">DSM 26894</strain>
    </source>
</reference>
<organism evidence="1 2">
    <name type="scientific">Alloyangia pacifica</name>
    <dbReference type="NCBI Taxonomy" id="311180"/>
    <lineage>
        <taxon>Bacteria</taxon>
        <taxon>Pseudomonadati</taxon>
        <taxon>Pseudomonadota</taxon>
        <taxon>Alphaproteobacteria</taxon>
        <taxon>Rhodobacterales</taxon>
        <taxon>Roseobacteraceae</taxon>
        <taxon>Alloyangia</taxon>
    </lineage>
</organism>
<name>A0A1I6RK80_9RHOB</name>
<dbReference type="STRING" id="311180.SAMN04488050_103158"/>
<gene>
    <name evidence="1" type="ORF">SAMN04488050_103158</name>
</gene>
<protein>
    <submittedName>
        <fullName evidence="1">Uncharacterized protein</fullName>
    </submittedName>
</protein>
<dbReference type="InterPro" id="IPR021251">
    <property type="entry name" value="DUF2793"/>
</dbReference>
<keyword evidence="2" id="KW-1185">Reference proteome</keyword>
<sequence length="341" mass="34092">MPDLISDLSANLSLPYLAPAQAQKHVTHNEALALLDALVQLAVASRSAAAPPADPAAGTRYLLPGAASGAWAGQAEGRLALWDGGTWRFLDPAPGWRALVLDEGRALFWDGAAWQEMPLPAQGQTALLGVNAAPDAGNRFAVSSPATLLSHEGAGHQLKINKAAAGETASLLFQTGWSGRAELGCAGADDFVLKVSEDGASWVTALSVAAASGMAHLPQGARVDGALTGTAVVGTVAQVAGGSSGALLEQGSGATGAYLRLADGTQICWHGLTSSASGATGWSFPASFAAPPMVQASCTAGSAHLVSAGAVAAASAEISAWDLTGARAAVSCALLALGRWV</sequence>